<accession>A0ABT4EIP6</accession>
<gene>
    <name evidence="1" type="ORF">M5X04_27115</name>
</gene>
<dbReference type="EMBL" id="JAMDLY010000024">
    <property type="protein sequence ID" value="MCY9532985.1"/>
    <property type="molecule type" value="Genomic_DNA"/>
</dbReference>
<evidence type="ECO:0000313" key="1">
    <source>
        <dbReference type="EMBL" id="MCY9532985.1"/>
    </source>
</evidence>
<keyword evidence="2" id="KW-1185">Reference proteome</keyword>
<evidence type="ECO:0000313" key="2">
    <source>
        <dbReference type="Proteomes" id="UP001527090"/>
    </source>
</evidence>
<dbReference type="RefSeq" id="WP_268633062.1">
    <property type="nucleotide sequence ID" value="NZ_JAMDLY010000024.1"/>
</dbReference>
<reference evidence="1 2" key="1">
    <citation type="submission" date="2022-05" db="EMBL/GenBank/DDBJ databases">
        <title>Genome Sequencing of Bee-Associated Microbes.</title>
        <authorList>
            <person name="Dunlap C."/>
        </authorList>
    </citation>
    <scope>NUCLEOTIDE SEQUENCE [LARGE SCALE GENOMIC DNA]</scope>
    <source>
        <strain evidence="1 2">NRRL NRS-750</strain>
    </source>
</reference>
<protein>
    <submittedName>
        <fullName evidence="1">Uncharacterized protein</fullName>
    </submittedName>
</protein>
<organism evidence="1 2">
    <name type="scientific">Paenibacillus alvei</name>
    <name type="common">Bacillus alvei</name>
    <dbReference type="NCBI Taxonomy" id="44250"/>
    <lineage>
        <taxon>Bacteria</taxon>
        <taxon>Bacillati</taxon>
        <taxon>Bacillota</taxon>
        <taxon>Bacilli</taxon>
        <taxon>Bacillales</taxon>
        <taxon>Paenibacillaceae</taxon>
        <taxon>Paenibacillus</taxon>
    </lineage>
</organism>
<comment type="caution">
    <text evidence="1">The sequence shown here is derived from an EMBL/GenBank/DDBJ whole genome shotgun (WGS) entry which is preliminary data.</text>
</comment>
<name>A0ABT4EIP6_PAEAL</name>
<dbReference type="Proteomes" id="UP001527090">
    <property type="component" value="Unassembled WGS sequence"/>
</dbReference>
<proteinExistence type="predicted"/>
<sequence length="333" mass="35927">MSQKQMYPAAVNSPGTEITADITSADTTITVASVVSLPPAPNLLTVGNDETAETVRYTKITGNVLTVERGFQSEAKSWSAGTKVARYFTAYDHDTFRGNIDDHETRIEAHVADGARHVTAAERSTWNAKETPEGAQAKANQAETNAKNHANTVAGQAEANAKNYTNTTVGNLNQLQTSNKANLVFAVNEVFTSGVNAKSGVVAALNAMGVAASTSDNWETLAAKIRQITTGVKMAKGVTTAAEQASHPTHYVEVRGLAFRPQCIAIFNGYESRLYGDTTTYPGASGMNLYTLLQNDGSYYPYEWWIQDDGFRSQVHLRGYASSKDYNWVAFGG</sequence>